<evidence type="ECO:0000313" key="3">
    <source>
        <dbReference type="Proteomes" id="UP001251528"/>
    </source>
</evidence>
<dbReference type="AlphaFoldDB" id="A0AAJ0CHN8"/>
<sequence>MSAAGKTTVTVSYRRRGVAPPVFIAGSFSDPAWQPQEMHSVTDESGEHHFTIQIPVSPGKEYLYKFKTSDRDDWFLDEHSTIVNDNLGKSCNLLKVPMTSNTSDRAHTPLVEATEHGNEYIVTEDQPSVATSHSKSLLSDVLQNKTSETDQRSRTPIKQVAAVAAEVADTAAKLDNLDLKPSPLQLPRDIEKKGRDTPPAEKQINTPLFAHESFGAYEIVDDGLDHDDFGKNPKSPNSLLSDSGCSVDGLDIGDPTLEIFPSDRTSVLDTLRKIQSSTEDGRSSLDDGQHSTSATSRRTSVDSSEGNDFTLSPTSSRKRDNRTSRSSFGRPRSAVSLSCIDEEPKAAEVAGSESKHSKKQENLSGSAGATSNEGTDDDGGLVMKTAKA</sequence>
<feature type="compositionally biased region" description="Polar residues" evidence="1">
    <location>
        <begin position="290"/>
        <end position="315"/>
    </location>
</feature>
<dbReference type="InterPro" id="IPR014756">
    <property type="entry name" value="Ig_E-set"/>
</dbReference>
<evidence type="ECO:0008006" key="4">
    <source>
        <dbReference type="Google" id="ProtNLM"/>
    </source>
</evidence>
<proteinExistence type="predicted"/>
<feature type="compositionally biased region" description="Polar residues" evidence="1">
    <location>
        <begin position="362"/>
        <end position="373"/>
    </location>
</feature>
<dbReference type="CDD" id="cd02859">
    <property type="entry name" value="E_set_AMPKbeta_like_N"/>
    <property type="match status" value="1"/>
</dbReference>
<accession>A0AAJ0CHN8</accession>
<comment type="caution">
    <text evidence="2">The sequence shown here is derived from an EMBL/GenBank/DDBJ whole genome shotgun (WGS) entry which is preliminary data.</text>
</comment>
<dbReference type="InterPro" id="IPR013783">
    <property type="entry name" value="Ig-like_fold"/>
</dbReference>
<evidence type="ECO:0000256" key="1">
    <source>
        <dbReference type="SAM" id="MobiDB-lite"/>
    </source>
</evidence>
<protein>
    <recommendedName>
        <fullName evidence="4">AMP-activated protein kinase glycogen-binding domain-containing protein</fullName>
    </recommendedName>
</protein>
<feature type="region of interest" description="Disordered" evidence="1">
    <location>
        <begin position="275"/>
        <end position="388"/>
    </location>
</feature>
<name>A0AAJ0CHN8_9HYPO</name>
<reference evidence="2" key="1">
    <citation type="submission" date="2023-06" db="EMBL/GenBank/DDBJ databases">
        <title>Conoideocrella luteorostrata (Hypocreales: Clavicipitaceae), a potential biocontrol fungus for elongate hemlock scale in United States Christmas tree production areas.</title>
        <authorList>
            <person name="Barrett H."/>
            <person name="Lovett B."/>
            <person name="Macias A.M."/>
            <person name="Stajich J.E."/>
            <person name="Kasson M.T."/>
        </authorList>
    </citation>
    <scope>NUCLEOTIDE SEQUENCE</scope>
    <source>
        <strain evidence="2">ARSEF 14590</strain>
    </source>
</reference>
<dbReference type="SUPFAM" id="SSF81296">
    <property type="entry name" value="E set domains"/>
    <property type="match status" value="1"/>
</dbReference>
<feature type="region of interest" description="Disordered" evidence="1">
    <location>
        <begin position="178"/>
        <end position="208"/>
    </location>
</feature>
<dbReference type="Proteomes" id="UP001251528">
    <property type="component" value="Unassembled WGS sequence"/>
</dbReference>
<organism evidence="2 3">
    <name type="scientific">Conoideocrella luteorostrata</name>
    <dbReference type="NCBI Taxonomy" id="1105319"/>
    <lineage>
        <taxon>Eukaryota</taxon>
        <taxon>Fungi</taxon>
        <taxon>Dikarya</taxon>
        <taxon>Ascomycota</taxon>
        <taxon>Pezizomycotina</taxon>
        <taxon>Sordariomycetes</taxon>
        <taxon>Hypocreomycetidae</taxon>
        <taxon>Hypocreales</taxon>
        <taxon>Clavicipitaceae</taxon>
        <taxon>Conoideocrella</taxon>
    </lineage>
</organism>
<dbReference type="Gene3D" id="2.60.40.10">
    <property type="entry name" value="Immunoglobulins"/>
    <property type="match status" value="1"/>
</dbReference>
<evidence type="ECO:0000313" key="2">
    <source>
        <dbReference type="EMBL" id="KAK2593154.1"/>
    </source>
</evidence>
<feature type="compositionally biased region" description="Basic and acidic residues" evidence="1">
    <location>
        <begin position="279"/>
        <end position="289"/>
    </location>
</feature>
<keyword evidence="3" id="KW-1185">Reference proteome</keyword>
<dbReference type="EMBL" id="JASWJB010000225">
    <property type="protein sequence ID" value="KAK2593154.1"/>
    <property type="molecule type" value="Genomic_DNA"/>
</dbReference>
<gene>
    <name evidence="2" type="ORF">QQS21_009126</name>
</gene>
<feature type="compositionally biased region" description="Basic and acidic residues" evidence="1">
    <location>
        <begin position="188"/>
        <end position="199"/>
    </location>
</feature>